<organism evidence="6 7">
    <name type="scientific">Scytalidium lignicola</name>
    <name type="common">Hyphomycete</name>
    <dbReference type="NCBI Taxonomy" id="5539"/>
    <lineage>
        <taxon>Eukaryota</taxon>
        <taxon>Fungi</taxon>
        <taxon>Dikarya</taxon>
        <taxon>Ascomycota</taxon>
        <taxon>Pezizomycotina</taxon>
        <taxon>Leotiomycetes</taxon>
        <taxon>Leotiomycetes incertae sedis</taxon>
        <taxon>Scytalidium</taxon>
    </lineage>
</organism>
<dbReference type="GO" id="GO:0003682">
    <property type="term" value="F:chromatin binding"/>
    <property type="evidence" value="ECO:0007669"/>
    <property type="project" value="TreeGrafter"/>
</dbReference>
<evidence type="ECO:0000259" key="4">
    <source>
        <dbReference type="Pfam" id="PF04824"/>
    </source>
</evidence>
<keyword evidence="2" id="KW-0539">Nucleus</keyword>
<dbReference type="GO" id="GO:0007064">
    <property type="term" value="P:mitotic sister chromatid cohesion"/>
    <property type="evidence" value="ECO:0007669"/>
    <property type="project" value="TreeGrafter"/>
</dbReference>
<dbReference type="InterPro" id="IPR039781">
    <property type="entry name" value="Rad21/Rec8-like"/>
</dbReference>
<protein>
    <recommendedName>
        <fullName evidence="8">Rad21/Rec8-like protein N-terminal domain-containing protein</fullName>
    </recommendedName>
</protein>
<feature type="domain" description="Rad21/Rec8-like protein N-terminal" evidence="5">
    <location>
        <begin position="1"/>
        <end position="106"/>
    </location>
</feature>
<comment type="subcellular location">
    <subcellularLocation>
        <location evidence="1">Nucleus</location>
    </subcellularLocation>
</comment>
<dbReference type="InterPro" id="IPR006910">
    <property type="entry name" value="Rad21_Rec8_N"/>
</dbReference>
<name>A0A3E2HBF9_SCYLI</name>
<dbReference type="Pfam" id="PF04824">
    <property type="entry name" value="Rad21_Rec8"/>
    <property type="match status" value="1"/>
</dbReference>
<dbReference type="Proteomes" id="UP000258309">
    <property type="component" value="Unassembled WGS sequence"/>
</dbReference>
<gene>
    <name evidence="6" type="ORF">B7463_g5687</name>
</gene>
<dbReference type="PANTHER" id="PTHR12585:SF70">
    <property type="entry name" value="RAD21_REC8 N TERMINAL DOMAIN PROTEIN (AFU_ORTHOLOGUE AFUA_6G02900)"/>
    <property type="match status" value="1"/>
</dbReference>
<feature type="non-terminal residue" evidence="6">
    <location>
        <position position="1"/>
    </location>
</feature>
<dbReference type="OrthoDB" id="5427633at2759"/>
<dbReference type="GO" id="GO:0030892">
    <property type="term" value="C:mitotic cohesin complex"/>
    <property type="evidence" value="ECO:0007669"/>
    <property type="project" value="TreeGrafter"/>
</dbReference>
<dbReference type="InterPro" id="IPR006909">
    <property type="entry name" value="Rad21/Rec8_C_eu"/>
</dbReference>
<feature type="region of interest" description="Disordered" evidence="3">
    <location>
        <begin position="438"/>
        <end position="492"/>
    </location>
</feature>
<feature type="non-terminal residue" evidence="6">
    <location>
        <position position="760"/>
    </location>
</feature>
<accession>A0A3E2HBF9</accession>
<dbReference type="PANTHER" id="PTHR12585">
    <property type="entry name" value="SCC1 / RAD21 FAMILY MEMBER"/>
    <property type="match status" value="1"/>
</dbReference>
<dbReference type="GO" id="GO:0005634">
    <property type="term" value="C:nucleus"/>
    <property type="evidence" value="ECO:0007669"/>
    <property type="project" value="UniProtKB-SubCell"/>
</dbReference>
<sequence length="760" mass="83599">MFYSYEILTSRKYGVSTVWLVATLGAKSNSKRLNRKAILEVDVRKACQTIIEPNAPLALRLQSNLLYGVSRVYSQQCGYVLADAQVAQNHIRSLLHSARDDKLVQDAGKANPNQLILQDDPAFALDQALPPLNLDFSMLDILGNDTQRSILSISPHTQLNSTPPPHGSVLRLNIPSSSAGAGAAGTTATYQLPIHDAFKGSGDASSLQKGIVGGTGGFFEDEEHILFDDSTFEFDADGNFREILAPEDELHRGGQSSRIGGDHLANSRPVHREHVKDAGSRVLHDQIDVNKPVDYDEIELLPDAEPLMTGAVQGANVPRSDPSFTLEQSSDTAVASAKRRHQRQKRLPKRLAMDEECQVTKATLMEWQEGYIENMTKAKEAKFNNRQRVDAKNRAYEFVLGNGINNVGRGYGSEKFLNRLYMFSGSYLMPDIMGTSLRVTGKHPRDEESSDSEDSETRRVRTRQDQDEEQLGRGAGYHDDDMMMSMGIDDSGEVGRDAASALQDYASSFMPWNISASVNSHTHGRSSSLALRGIASSQLGSQHGNRLPSASPLVGRGTTLPADLITYGRDDDEDRTVLTEDDDAILRRATVNYPFPLLSSNRSAGSGAGTSNNGVLKDYDIFGPAAAVDTQTASSSQWIKQVLDREAGNFFDYVWNSIEEKNNYDDDEDHYGASTNDEQKWHARRYISFEELFAPGDHSPVVAAQAFYHVLTLATKGVVLVEQDIPEGDEREPLPFGEIRIGVFPPNPVSQPLNPLQHAS</sequence>
<evidence type="ECO:0000256" key="3">
    <source>
        <dbReference type="SAM" id="MobiDB-lite"/>
    </source>
</evidence>
<evidence type="ECO:0008006" key="8">
    <source>
        <dbReference type="Google" id="ProtNLM"/>
    </source>
</evidence>
<dbReference type="Pfam" id="PF04825">
    <property type="entry name" value="Rad21_Rec8_N"/>
    <property type="match status" value="1"/>
</dbReference>
<evidence type="ECO:0000313" key="7">
    <source>
        <dbReference type="Proteomes" id="UP000258309"/>
    </source>
</evidence>
<comment type="caution">
    <text evidence="6">The sequence shown here is derived from an EMBL/GenBank/DDBJ whole genome shotgun (WGS) entry which is preliminary data.</text>
</comment>
<proteinExistence type="predicted"/>
<evidence type="ECO:0000256" key="2">
    <source>
        <dbReference type="ARBA" id="ARBA00023242"/>
    </source>
</evidence>
<evidence type="ECO:0000313" key="6">
    <source>
        <dbReference type="EMBL" id="RFU30647.1"/>
    </source>
</evidence>
<evidence type="ECO:0000259" key="5">
    <source>
        <dbReference type="Pfam" id="PF04825"/>
    </source>
</evidence>
<dbReference type="EMBL" id="NCSJ02000095">
    <property type="protein sequence ID" value="RFU30647.1"/>
    <property type="molecule type" value="Genomic_DNA"/>
</dbReference>
<keyword evidence="7" id="KW-1185">Reference proteome</keyword>
<feature type="domain" description="Rad21/Rec8-like protein C-terminal eukaryotic" evidence="4">
    <location>
        <begin position="702"/>
        <end position="726"/>
    </location>
</feature>
<dbReference type="CDD" id="cd21789">
    <property type="entry name" value="Rad21_Rec8_M_SpRec8p-like"/>
    <property type="match status" value="1"/>
</dbReference>
<dbReference type="AlphaFoldDB" id="A0A3E2HBF9"/>
<reference evidence="6 7" key="1">
    <citation type="submission" date="2018-05" db="EMBL/GenBank/DDBJ databases">
        <title>Draft genome sequence of Scytalidium lignicola DSM 105466, a ubiquitous saprotrophic fungus.</title>
        <authorList>
            <person name="Buettner E."/>
            <person name="Gebauer A.M."/>
            <person name="Hofrichter M."/>
            <person name="Liers C."/>
            <person name="Kellner H."/>
        </authorList>
    </citation>
    <scope>NUCLEOTIDE SEQUENCE [LARGE SCALE GENOMIC DNA]</scope>
    <source>
        <strain evidence="6 7">DSM 105466</strain>
    </source>
</reference>
<evidence type="ECO:0000256" key="1">
    <source>
        <dbReference type="ARBA" id="ARBA00004123"/>
    </source>
</evidence>
<dbReference type="OMA" id="QQCHYVL"/>
<dbReference type="STRING" id="5539.A0A3E2HBF9"/>
<feature type="compositionally biased region" description="Basic and acidic residues" evidence="3">
    <location>
        <begin position="455"/>
        <end position="465"/>
    </location>
</feature>